<evidence type="ECO:0000313" key="9">
    <source>
        <dbReference type="Proteomes" id="UP000236161"/>
    </source>
</evidence>
<accession>A0A2I0B209</accession>
<dbReference type="InterPro" id="IPR036055">
    <property type="entry name" value="LDL_receptor-like_sf"/>
</dbReference>
<gene>
    <name evidence="8" type="ORF">AXF42_Ash008665</name>
</gene>
<keyword evidence="4" id="KW-1015">Disulfide bond</keyword>
<evidence type="ECO:0000256" key="2">
    <source>
        <dbReference type="ARBA" id="ARBA00022729"/>
    </source>
</evidence>
<dbReference type="Gene3D" id="2.70.130.10">
    <property type="entry name" value="Mannose-6-phosphate receptor binding domain"/>
    <property type="match status" value="1"/>
</dbReference>
<dbReference type="InterPro" id="IPR036607">
    <property type="entry name" value="PRKCSH"/>
</dbReference>
<evidence type="ECO:0000256" key="6">
    <source>
        <dbReference type="SAM" id="SignalP"/>
    </source>
</evidence>
<dbReference type="EMBL" id="KZ451923">
    <property type="protein sequence ID" value="PKA61833.1"/>
    <property type="molecule type" value="Genomic_DNA"/>
</dbReference>
<sequence>MENHAGFALLVASFCLIWVSGATSISNKQYLGIDPRDLSYYKSDVIKCINGSKKFTREQLNDEFCDCPDGTDEPGTSACPEGKFYCQNAGHIPLKIFSSRVNDGICDCCDGSDEYDGNANCPNTCWEAGKAARERLKKKIETFKEGIVARKKEIEKAKEAYTKDEAELAKLKSDEKMLKELVQKLKEQKERIEKLEQEERLKKEKEEKRLREEEEKSKEQEEKAEESQQHSTDSSHEQEILMDSHDREIESRNDDVTKTESAASDAVEQENVDSGAISDDAEGLSKEELGRLVASRWTGQEASEKKDIIGNVEEDQVSHDPDEHYGYNSETEENRAKYDEDDRANYDEDNFEDDQEDEYEDDNAVSDGSYIPDQYEKTGSADTTDTSNPSWFGKIQRTVQNVLHAFNFFKTPVNVSEAAHIRKEYEESNSKLSRVQSKVSSLSEKLKHDFGKEKEFYLFYDHCFESKQNKYVYKICPFKQASQVEGHSTTRLGSWDKFEESYRVMLFSNGDRCWNGPDRSLKVRLRCGVKNEVSDVDEPSRCEYLAFMSTPSVCLEDKLKELEQKLGQLTTMQPQNHDEL</sequence>
<dbReference type="STRING" id="1088818.A0A2I0B209"/>
<reference evidence="8 9" key="1">
    <citation type="journal article" date="2017" name="Nature">
        <title>The Apostasia genome and the evolution of orchids.</title>
        <authorList>
            <person name="Zhang G.Q."/>
            <person name="Liu K.W."/>
            <person name="Li Z."/>
            <person name="Lohaus R."/>
            <person name="Hsiao Y.Y."/>
            <person name="Niu S.C."/>
            <person name="Wang J.Y."/>
            <person name="Lin Y.C."/>
            <person name="Xu Q."/>
            <person name="Chen L.J."/>
            <person name="Yoshida K."/>
            <person name="Fujiwara S."/>
            <person name="Wang Z.W."/>
            <person name="Zhang Y.Q."/>
            <person name="Mitsuda N."/>
            <person name="Wang M."/>
            <person name="Liu G.H."/>
            <person name="Pecoraro L."/>
            <person name="Huang H.X."/>
            <person name="Xiao X.J."/>
            <person name="Lin M."/>
            <person name="Wu X.Y."/>
            <person name="Wu W.L."/>
            <person name="Chen Y.Y."/>
            <person name="Chang S.B."/>
            <person name="Sakamoto S."/>
            <person name="Ohme-Takagi M."/>
            <person name="Yagi M."/>
            <person name="Zeng S.J."/>
            <person name="Shen C.Y."/>
            <person name="Yeh C.M."/>
            <person name="Luo Y.B."/>
            <person name="Tsai W.C."/>
            <person name="Van de Peer Y."/>
            <person name="Liu Z.J."/>
        </authorList>
    </citation>
    <scope>NUCLEOTIDE SEQUENCE [LARGE SCALE GENOMIC DNA]</scope>
    <source>
        <strain evidence="9">cv. Shenzhen</strain>
        <tissue evidence="8">Stem</tissue>
    </source>
</reference>
<dbReference type="OrthoDB" id="28322at2759"/>
<name>A0A2I0B209_9ASPA</name>
<keyword evidence="2 6" id="KW-0732">Signal</keyword>
<dbReference type="PROSITE" id="PS51914">
    <property type="entry name" value="MRH"/>
    <property type="match status" value="1"/>
</dbReference>
<feature type="domain" description="MRH" evidence="7">
    <location>
        <begin position="461"/>
        <end position="556"/>
    </location>
</feature>
<dbReference type="InterPro" id="IPR039794">
    <property type="entry name" value="Gtb1-like"/>
</dbReference>
<dbReference type="GO" id="GO:0006491">
    <property type="term" value="P:N-glycan processing"/>
    <property type="evidence" value="ECO:0007669"/>
    <property type="project" value="TreeGrafter"/>
</dbReference>
<dbReference type="AlphaFoldDB" id="A0A2I0B209"/>
<dbReference type="InterPro" id="IPR009011">
    <property type="entry name" value="Man6P_isomerase_rcpt-bd_dom_sf"/>
</dbReference>
<feature type="compositionally biased region" description="Basic and acidic residues" evidence="5">
    <location>
        <begin position="203"/>
        <end position="258"/>
    </location>
</feature>
<feature type="region of interest" description="Disordered" evidence="5">
    <location>
        <begin position="203"/>
        <end position="385"/>
    </location>
</feature>
<dbReference type="PROSITE" id="PS50068">
    <property type="entry name" value="LDLRA_2"/>
    <property type="match status" value="1"/>
</dbReference>
<dbReference type="Proteomes" id="UP000236161">
    <property type="component" value="Unassembled WGS sequence"/>
</dbReference>
<evidence type="ECO:0000256" key="3">
    <source>
        <dbReference type="ARBA" id="ARBA00022824"/>
    </source>
</evidence>
<proteinExistence type="predicted"/>
<evidence type="ECO:0000259" key="7">
    <source>
        <dbReference type="PROSITE" id="PS51914"/>
    </source>
</evidence>
<evidence type="ECO:0000256" key="1">
    <source>
        <dbReference type="ARBA" id="ARBA00022387"/>
    </source>
</evidence>
<feature type="chain" id="PRO_5014173504" description="Glucosidase 2 subunit beta" evidence="6">
    <location>
        <begin position="23"/>
        <end position="580"/>
    </location>
</feature>
<evidence type="ECO:0000256" key="4">
    <source>
        <dbReference type="ARBA" id="ARBA00023157"/>
    </source>
</evidence>
<organism evidence="8 9">
    <name type="scientific">Apostasia shenzhenica</name>
    <dbReference type="NCBI Taxonomy" id="1088818"/>
    <lineage>
        <taxon>Eukaryota</taxon>
        <taxon>Viridiplantae</taxon>
        <taxon>Streptophyta</taxon>
        <taxon>Embryophyta</taxon>
        <taxon>Tracheophyta</taxon>
        <taxon>Spermatophyta</taxon>
        <taxon>Magnoliopsida</taxon>
        <taxon>Liliopsida</taxon>
        <taxon>Asparagales</taxon>
        <taxon>Orchidaceae</taxon>
        <taxon>Apostasioideae</taxon>
        <taxon>Apostasia</taxon>
    </lineage>
</organism>
<dbReference type="PANTHER" id="PTHR12630">
    <property type="entry name" value="N-LINKED OLIGOSACCHARIDE PROCESSING"/>
    <property type="match status" value="1"/>
</dbReference>
<feature type="signal peptide" evidence="6">
    <location>
        <begin position="1"/>
        <end position="22"/>
    </location>
</feature>
<dbReference type="InterPro" id="IPR002172">
    <property type="entry name" value="LDrepeatLR_classA_rpt"/>
</dbReference>
<keyword evidence="9" id="KW-1185">Reference proteome</keyword>
<dbReference type="Pfam" id="PF13015">
    <property type="entry name" value="PRKCSH_1"/>
    <property type="match status" value="1"/>
</dbReference>
<feature type="compositionally biased region" description="Basic and acidic residues" evidence="5">
    <location>
        <begin position="332"/>
        <end position="346"/>
    </location>
</feature>
<dbReference type="Pfam" id="PF12999">
    <property type="entry name" value="PRKCSH-like"/>
    <property type="match status" value="1"/>
</dbReference>
<feature type="compositionally biased region" description="Basic and acidic residues" evidence="5">
    <location>
        <begin position="316"/>
        <end position="325"/>
    </location>
</feature>
<protein>
    <recommendedName>
        <fullName evidence="1">Glucosidase 2 subunit beta</fullName>
    </recommendedName>
</protein>
<dbReference type="PANTHER" id="PTHR12630:SF1">
    <property type="entry name" value="GLUCOSIDASE 2 SUBUNIT BETA"/>
    <property type="match status" value="1"/>
</dbReference>
<dbReference type="SUPFAM" id="SSF50911">
    <property type="entry name" value="Mannose 6-phosphate receptor domain"/>
    <property type="match status" value="1"/>
</dbReference>
<dbReference type="GO" id="GO:0017177">
    <property type="term" value="C:glucosidase II complex"/>
    <property type="evidence" value="ECO:0007669"/>
    <property type="project" value="TreeGrafter"/>
</dbReference>
<feature type="compositionally biased region" description="Acidic residues" evidence="5">
    <location>
        <begin position="347"/>
        <end position="364"/>
    </location>
</feature>
<keyword evidence="3" id="KW-0256">Endoplasmic reticulum</keyword>
<evidence type="ECO:0000256" key="5">
    <source>
        <dbReference type="SAM" id="MobiDB-lite"/>
    </source>
</evidence>
<dbReference type="InterPro" id="IPR028146">
    <property type="entry name" value="PRKCSH_N"/>
</dbReference>
<evidence type="ECO:0000313" key="8">
    <source>
        <dbReference type="EMBL" id="PKA61833.1"/>
    </source>
</evidence>
<dbReference type="Gene3D" id="4.10.400.10">
    <property type="entry name" value="Low-density Lipoprotein Receptor"/>
    <property type="match status" value="1"/>
</dbReference>
<dbReference type="CDD" id="cd00112">
    <property type="entry name" value="LDLa"/>
    <property type="match status" value="1"/>
</dbReference>
<dbReference type="InterPro" id="IPR044865">
    <property type="entry name" value="MRH_dom"/>
</dbReference>